<dbReference type="InterPro" id="IPR021326">
    <property type="entry name" value="DUF2931"/>
</dbReference>
<evidence type="ECO:0008006" key="4">
    <source>
        <dbReference type="Google" id="ProtNLM"/>
    </source>
</evidence>
<evidence type="ECO:0000313" key="3">
    <source>
        <dbReference type="Proteomes" id="UP000028623"/>
    </source>
</evidence>
<dbReference type="RefSeq" id="WP_034973890.1">
    <property type="nucleotide sequence ID" value="NZ_FOFI01000002.1"/>
</dbReference>
<dbReference type="Pfam" id="PF11153">
    <property type="entry name" value="DUF2931"/>
    <property type="match status" value="1"/>
</dbReference>
<feature type="transmembrane region" description="Helical" evidence="1">
    <location>
        <begin position="42"/>
        <end position="64"/>
    </location>
</feature>
<keyword evidence="1" id="KW-1133">Transmembrane helix</keyword>
<proteinExistence type="predicted"/>
<name>A0A085BMY2_9FLAO</name>
<gene>
    <name evidence="2" type="ORF">IO89_04470</name>
</gene>
<keyword evidence="3" id="KW-1185">Reference proteome</keyword>
<dbReference type="EMBL" id="JPLY01000001">
    <property type="protein sequence ID" value="KFC23827.1"/>
    <property type="molecule type" value="Genomic_DNA"/>
</dbReference>
<dbReference type="Proteomes" id="UP000028623">
    <property type="component" value="Unassembled WGS sequence"/>
</dbReference>
<feature type="transmembrane region" description="Helical" evidence="1">
    <location>
        <begin position="71"/>
        <end position="89"/>
    </location>
</feature>
<keyword evidence="1" id="KW-0812">Transmembrane</keyword>
<accession>A0A085BMY2</accession>
<dbReference type="AlphaFoldDB" id="A0A085BMY2"/>
<evidence type="ECO:0000256" key="1">
    <source>
        <dbReference type="SAM" id="Phobius"/>
    </source>
</evidence>
<feature type="transmembrane region" description="Helical" evidence="1">
    <location>
        <begin position="7"/>
        <end position="30"/>
    </location>
</feature>
<keyword evidence="1" id="KW-0472">Membrane</keyword>
<comment type="caution">
    <text evidence="2">The sequence shown here is derived from an EMBL/GenBank/DDBJ whole genome shotgun (WGS) entry which is preliminary data.</text>
</comment>
<dbReference type="OrthoDB" id="5702951at2"/>
<dbReference type="eggNOG" id="ENOG5030JUG">
    <property type="taxonomic scope" value="Bacteria"/>
</dbReference>
<reference evidence="2 3" key="1">
    <citation type="submission" date="2014-07" db="EMBL/GenBank/DDBJ databases">
        <title>Epilithonimonas lactis LMG 22401 Genome.</title>
        <authorList>
            <person name="Pipes S.E."/>
            <person name="Stropko S.J."/>
        </authorList>
    </citation>
    <scope>NUCLEOTIDE SEQUENCE [LARGE SCALE GENOMIC DNA]</scope>
    <source>
        <strain evidence="2 3">LMG 24401</strain>
    </source>
</reference>
<sequence>MKYYFKIFLLSVGIGVVNILMYLFLLQFQIVQNSSYVPQEAFDIFLILVAIPVQFLILALVAYVSKKNKQTVLMTSGLFVIACLLLILINTNEERSTFNKEQVYRSTEKYDYQQGIATPEGYPIKLLSNSEFTLAVKGHRNPYTLLETSKVYSTNWGNAESTFKSSEDGDVVLPDSLKLYWFSFLENKYYGLRTKLDKTKISNYFKKGYPRDMSGNLDRMITADYQDLNAGIAPGGDVILWISGASETREISVFKAKEMNINQFKAEDIVQADEIKKVLSDTCKCKDDLQQRRIVHNNQKIPFGIWTNQYREKYNWKVDLGKIRPTKSELEFYFYNGENFSFFDEEVIKSRHQNQVVPSYIIFHFFNNKDEYKAFFQFDEEEIYNNFKTLTKENRNEPLDIVLNFNEDFTTATVKIKSKNKTLDFTKMKTLQIRKD</sequence>
<evidence type="ECO:0000313" key="2">
    <source>
        <dbReference type="EMBL" id="KFC23827.1"/>
    </source>
</evidence>
<protein>
    <recommendedName>
        <fullName evidence="4">DUF2931 family protein</fullName>
    </recommendedName>
</protein>
<organism evidence="2 3">
    <name type="scientific">Epilithonimonas lactis</name>
    <dbReference type="NCBI Taxonomy" id="421072"/>
    <lineage>
        <taxon>Bacteria</taxon>
        <taxon>Pseudomonadati</taxon>
        <taxon>Bacteroidota</taxon>
        <taxon>Flavobacteriia</taxon>
        <taxon>Flavobacteriales</taxon>
        <taxon>Weeksellaceae</taxon>
        <taxon>Chryseobacterium group</taxon>
        <taxon>Epilithonimonas</taxon>
    </lineage>
</organism>